<dbReference type="InterPro" id="IPR027417">
    <property type="entry name" value="P-loop_NTPase"/>
</dbReference>
<feature type="repeat" description="WD" evidence="3">
    <location>
        <begin position="1372"/>
        <end position="1413"/>
    </location>
</feature>
<dbReference type="Gene3D" id="2.130.10.10">
    <property type="entry name" value="YVTN repeat-like/Quinoprotein amine dehydrogenase"/>
    <property type="match status" value="5"/>
</dbReference>
<dbReference type="PANTHER" id="PTHR19848">
    <property type="entry name" value="WD40 REPEAT PROTEIN"/>
    <property type="match status" value="1"/>
</dbReference>
<protein>
    <submittedName>
        <fullName evidence="6">Putative vegetative incompatibility protein HET-E-1</fullName>
    </submittedName>
</protein>
<dbReference type="SMART" id="SM00320">
    <property type="entry name" value="WD40"/>
    <property type="match status" value="13"/>
</dbReference>
<feature type="repeat" description="WD" evidence="3">
    <location>
        <begin position="1152"/>
        <end position="1193"/>
    </location>
</feature>
<dbReference type="PANTHER" id="PTHR19848:SF8">
    <property type="entry name" value="F-BOX AND WD REPEAT DOMAIN CONTAINING 7"/>
    <property type="match status" value="1"/>
</dbReference>
<dbReference type="SUPFAM" id="SSF50978">
    <property type="entry name" value="WD40 repeat-like"/>
    <property type="match status" value="2"/>
</dbReference>
<dbReference type="EMBL" id="AZST01000236">
    <property type="protein sequence ID" value="KEP50626.1"/>
    <property type="molecule type" value="Genomic_DNA"/>
</dbReference>
<dbReference type="InterPro" id="IPR001680">
    <property type="entry name" value="WD40_rpt"/>
</dbReference>
<feature type="region of interest" description="Disordered" evidence="4">
    <location>
        <begin position="1"/>
        <end position="111"/>
    </location>
</feature>
<organism evidence="6 7">
    <name type="scientific">Rhizoctonia solani 123E</name>
    <dbReference type="NCBI Taxonomy" id="1423351"/>
    <lineage>
        <taxon>Eukaryota</taxon>
        <taxon>Fungi</taxon>
        <taxon>Dikarya</taxon>
        <taxon>Basidiomycota</taxon>
        <taxon>Agaricomycotina</taxon>
        <taxon>Agaricomycetes</taxon>
        <taxon>Cantharellales</taxon>
        <taxon>Ceratobasidiaceae</taxon>
        <taxon>Rhizoctonia</taxon>
    </lineage>
</organism>
<evidence type="ECO:0000256" key="2">
    <source>
        <dbReference type="ARBA" id="ARBA00022737"/>
    </source>
</evidence>
<keyword evidence="7" id="KW-1185">Reference proteome</keyword>
<evidence type="ECO:0000256" key="3">
    <source>
        <dbReference type="PROSITE-ProRule" id="PRU00221"/>
    </source>
</evidence>
<dbReference type="Pfam" id="PF24883">
    <property type="entry name" value="NPHP3_N"/>
    <property type="match status" value="1"/>
</dbReference>
<dbReference type="PROSITE" id="PS50837">
    <property type="entry name" value="NACHT"/>
    <property type="match status" value="1"/>
</dbReference>
<dbReference type="PROSITE" id="PS50082">
    <property type="entry name" value="WD_REPEATS_2"/>
    <property type="match status" value="10"/>
</dbReference>
<dbReference type="InterPro" id="IPR056884">
    <property type="entry name" value="NPHP3-like_N"/>
</dbReference>
<dbReference type="SUPFAM" id="SSF52540">
    <property type="entry name" value="P-loop containing nucleoside triphosphate hydrolases"/>
    <property type="match status" value="1"/>
</dbReference>
<sequence length="1542" mass="169330">MSSSRPKKFGESVKRRWKDAFSSSSQSHLLAPPSADTLPPRPASALAAAYSSSSSGPQGSPDTDQTSPQDSTLSTPTIALASISSPDLMTTLGNDDTTPNPLNRAATPSNSNPLGGLCIALQSLHVGTRMFPPLHSAIGKLVDYFKELEIATSHRRDYEELTQDLVALSKSLKEYTEKSRTARMSEFIENIALRINEQIEKVEAKRDRRTGRYLMDASEDSDELTGWHYRIGALFRQLQLDINLSALEALDEQIADHRLEAMTPVKLAAYNSIISMEINRRGCTEGTRVQVLDTINTWARTMGTPNIYWMNGMAGTGKTTIAYTFAKKLKERKLLGASFFCTRTSAECGNVGRIVPTLAYQLARYSTPFRSSLCRVLGNDRDLGSQTITTQFEELIMKPLLEVKDVVPEGLIIIIDALDECSHTRGTAVILGVLFKYAGKLPLKFFVTSRPEPQIRNNIRTQSEHLRSVFVLHEIESSLVQEDIELYLREELAPTSPSHAQVKRLAELSGNLFIYAATAVRYIQVDNTFSVSTSSRRLATVLDISSQSNQKHAEIDDLYTTILSSILRNKSLEDKDKEQMQTILWTVICACEPLKIETLTTMARIESSEVTLDMLQPFYSVLYVSERNNIASVLHASFPDYMLDQNRSRGFYCDKNANNECLSRRCFELMEEQLRFNICNLLSSFVADKDVEGLEDRIELTISNPLTYACHYWGNHLQNSVHSEFLFNLLWNFLSRKLLFWMEVLNLKQTMGIGIDALTAAAMWVAKSSISHHGDLPKLVQDCVLFTMNFHVNPISYSTPHIYISALPFCHKSSLVFRLYWGCTQGLLGVDGTALKEQGISSLAVWETGSVVSSLSISPDGRRLVVGYRDGSITLNDAHSGSVISCPTKLHSSVVNSVAFSPDGTCFASGSINPTICIWSAHSGSLVASNHHIWHAKFETVSVAFSPDGRYIASGSSDHSICIWDAYNCSPVANLRSTFTHKVSSVAFSPDGQTIAFGCGENILQMCSTVNGSFVRAPCMGHTSQVWTVVYSPDGHYIASGSRDGTIRVWDAHESTLSYGPFNRYTGEVHSVMFSPNGLYLVSASDDQSICVWNVRGGTVLGQPLTGHRATVKSVTFSPDGSRIFSGSKDGSIRVWGVPNELTSISSETTRLVGHSDAVESVVFSSNGTYIISGSSDGTICTWRADDGSPLANANPLVRHDHPVSSLALSSDGAYIVYGSADGSVRICNAQGVPDVVLSNSHSRRFWIVIAYSRDASLVVSSSATPDNAHDPLRIWHRIGSTFAETSLEGHTGRIYSITISPSKGYIVSGSRDKTMRIWKRQNGQYGEFQCIEHSYVVGALAFSPDSTSVASASGQVIRIWSVHDGALVYTFSSVASEIFSLSYSCDGLYIVSGSFNADVIVWNTHTGSPIAGPFLGHTGCVRSVAFSPSGEHIVSGSDDKTIRIWKPPIPVGSVTQLDAPSCTDLQTEGVLNSILKGDFIFENSGWIKSRDSRLVFWFPSDIASMSPSPQSPIIITPKGSISMDFNYLLLGEQWNRCYTAN</sequence>
<dbReference type="InterPro" id="IPR036322">
    <property type="entry name" value="WD40_repeat_dom_sf"/>
</dbReference>
<keyword evidence="1 3" id="KW-0853">WD repeat</keyword>
<dbReference type="Proteomes" id="UP000027456">
    <property type="component" value="Unassembled WGS sequence"/>
</dbReference>
<feature type="compositionally biased region" description="Polar residues" evidence="4">
    <location>
        <begin position="62"/>
        <end position="111"/>
    </location>
</feature>
<dbReference type="PRINTS" id="PR00320">
    <property type="entry name" value="GPROTEINBRPT"/>
</dbReference>
<feature type="repeat" description="WD" evidence="3">
    <location>
        <begin position="1415"/>
        <end position="1447"/>
    </location>
</feature>
<dbReference type="InterPro" id="IPR007111">
    <property type="entry name" value="NACHT_NTPase"/>
</dbReference>
<evidence type="ECO:0000313" key="6">
    <source>
        <dbReference type="EMBL" id="KEP50626.1"/>
    </source>
</evidence>
<gene>
    <name evidence="6" type="ORF">V565_076470</name>
</gene>
<dbReference type="HOGENOM" id="CLU_000288_6_3_1"/>
<dbReference type="STRING" id="1423351.A0A074RU37"/>
<dbReference type="InterPro" id="IPR024977">
    <property type="entry name" value="Apc4-like_WD40_dom"/>
</dbReference>
<accession>A0A074RU37</accession>
<dbReference type="InterPro" id="IPR015943">
    <property type="entry name" value="WD40/YVTN_repeat-like_dom_sf"/>
</dbReference>
<dbReference type="Gene3D" id="3.40.50.300">
    <property type="entry name" value="P-loop containing nucleotide triphosphate hydrolases"/>
    <property type="match status" value="1"/>
</dbReference>
<keyword evidence="2" id="KW-0677">Repeat</keyword>
<dbReference type="OrthoDB" id="3027122at2759"/>
<feature type="compositionally biased region" description="Low complexity" evidence="4">
    <location>
        <begin position="43"/>
        <end position="61"/>
    </location>
</feature>
<name>A0A074RU37_9AGAM</name>
<feature type="repeat" description="WD" evidence="3">
    <location>
        <begin position="1062"/>
        <end position="1103"/>
    </location>
</feature>
<feature type="repeat" description="WD" evidence="3">
    <location>
        <begin position="942"/>
        <end position="965"/>
    </location>
</feature>
<evidence type="ECO:0000259" key="5">
    <source>
        <dbReference type="PROSITE" id="PS50837"/>
    </source>
</evidence>
<evidence type="ECO:0000313" key="7">
    <source>
        <dbReference type="Proteomes" id="UP000027456"/>
    </source>
</evidence>
<evidence type="ECO:0000256" key="4">
    <source>
        <dbReference type="SAM" id="MobiDB-lite"/>
    </source>
</evidence>
<dbReference type="PROSITE" id="PS00678">
    <property type="entry name" value="WD_REPEATS_1"/>
    <property type="match status" value="2"/>
</dbReference>
<feature type="repeat" description="WD" evidence="3">
    <location>
        <begin position="1105"/>
        <end position="1146"/>
    </location>
</feature>
<evidence type="ECO:0000256" key="1">
    <source>
        <dbReference type="ARBA" id="ARBA00022574"/>
    </source>
</evidence>
<feature type="repeat" description="WD" evidence="3">
    <location>
        <begin position="888"/>
        <end position="929"/>
    </location>
</feature>
<feature type="domain" description="NACHT" evidence="5">
    <location>
        <begin position="306"/>
        <end position="451"/>
    </location>
</feature>
<feature type="repeat" description="WD" evidence="3">
    <location>
        <begin position="1288"/>
        <end position="1320"/>
    </location>
</feature>
<dbReference type="InterPro" id="IPR019775">
    <property type="entry name" value="WD40_repeat_CS"/>
</dbReference>
<dbReference type="CDD" id="cd00200">
    <property type="entry name" value="WD40"/>
    <property type="match status" value="2"/>
</dbReference>
<dbReference type="Pfam" id="PF00400">
    <property type="entry name" value="WD40"/>
    <property type="match status" value="12"/>
</dbReference>
<feature type="repeat" description="WD" evidence="3">
    <location>
        <begin position="1197"/>
        <end position="1227"/>
    </location>
</feature>
<reference evidence="6 7" key="1">
    <citation type="submission" date="2013-12" db="EMBL/GenBank/DDBJ databases">
        <authorList>
            <person name="Cubeta M."/>
            <person name="Pakala S."/>
            <person name="Fedorova N."/>
            <person name="Thomas E."/>
            <person name="Dean R."/>
            <person name="Jabaji S."/>
            <person name="Neate S."/>
            <person name="Toda T."/>
            <person name="Tavantzis S."/>
            <person name="Vilgalys R."/>
            <person name="Bharathan N."/>
            <person name="Pakala S."/>
            <person name="Losada L.S."/>
            <person name="Zafar N."/>
            <person name="Nierman W."/>
        </authorList>
    </citation>
    <scope>NUCLEOTIDE SEQUENCE [LARGE SCALE GENOMIC DNA]</scope>
    <source>
        <strain evidence="6 7">123E</strain>
    </source>
</reference>
<proteinExistence type="predicted"/>
<feature type="repeat" description="WD" evidence="3">
    <location>
        <begin position="1019"/>
        <end position="1051"/>
    </location>
</feature>
<dbReference type="Pfam" id="PF12894">
    <property type="entry name" value="ANAPC4_WD40"/>
    <property type="match status" value="1"/>
</dbReference>
<dbReference type="InterPro" id="IPR020472">
    <property type="entry name" value="WD40_PAC1"/>
</dbReference>
<dbReference type="PROSITE" id="PS50294">
    <property type="entry name" value="WD_REPEATS_REGION"/>
    <property type="match status" value="8"/>
</dbReference>
<comment type="caution">
    <text evidence="6">The sequence shown here is derived from an EMBL/GenBank/DDBJ whole genome shotgun (WGS) entry which is preliminary data.</text>
</comment>